<evidence type="ECO:0000313" key="3">
    <source>
        <dbReference type="Proteomes" id="UP000193285"/>
    </source>
</evidence>
<dbReference type="RefSeq" id="WP_085244442.1">
    <property type="nucleotide sequence ID" value="NZ_LQPN01000032.1"/>
</dbReference>
<organism evidence="2 3">
    <name type="scientific">Mycobacterium paraense</name>
    <dbReference type="NCBI Taxonomy" id="767916"/>
    <lineage>
        <taxon>Bacteria</taxon>
        <taxon>Bacillati</taxon>
        <taxon>Actinomycetota</taxon>
        <taxon>Actinomycetes</taxon>
        <taxon>Mycobacteriales</taxon>
        <taxon>Mycobacteriaceae</taxon>
        <taxon>Mycobacterium</taxon>
        <taxon>Mycobacterium simiae complex</taxon>
    </lineage>
</organism>
<dbReference type="SUPFAM" id="SSF52777">
    <property type="entry name" value="CoA-dependent acyltransferases"/>
    <property type="match status" value="1"/>
</dbReference>
<evidence type="ECO:0000313" key="2">
    <source>
        <dbReference type="EMBL" id="ORW50405.1"/>
    </source>
</evidence>
<dbReference type="Gene3D" id="3.30.559.10">
    <property type="entry name" value="Chloramphenicol acetyltransferase-like domain"/>
    <property type="match status" value="1"/>
</dbReference>
<feature type="compositionally biased region" description="Basic residues" evidence="1">
    <location>
        <begin position="1"/>
        <end position="12"/>
    </location>
</feature>
<dbReference type="STRING" id="767916.AWB91_07495"/>
<feature type="region of interest" description="Disordered" evidence="1">
    <location>
        <begin position="103"/>
        <end position="123"/>
    </location>
</feature>
<name>A0A1X2AG85_9MYCO</name>
<evidence type="ECO:0008006" key="4">
    <source>
        <dbReference type="Google" id="ProtNLM"/>
    </source>
</evidence>
<protein>
    <recommendedName>
        <fullName evidence="4">Diacylglycerol O-acyltransferase</fullName>
    </recommendedName>
</protein>
<comment type="caution">
    <text evidence="2">The sequence shown here is derived from an EMBL/GenBank/DDBJ whole genome shotgun (WGS) entry which is preliminary data.</text>
</comment>
<feature type="region of interest" description="Disordered" evidence="1">
    <location>
        <begin position="1"/>
        <end position="20"/>
    </location>
</feature>
<proteinExistence type="predicted"/>
<evidence type="ECO:0000256" key="1">
    <source>
        <dbReference type="SAM" id="MobiDB-lite"/>
    </source>
</evidence>
<accession>A0A1X2AG85</accession>
<feature type="compositionally biased region" description="Basic and acidic residues" evidence="1">
    <location>
        <begin position="103"/>
        <end position="119"/>
    </location>
</feature>
<sequence>MPIRIRRTRASAHNHESNGAARPDNLLALVDQGFFDGQRAVGQTEVMQVVWVYEHPIDFDGINRFHHNLGHGLSGRLIERSPLPFGRHRWVVDRGPAEIEFAERPRPRSELSDWADERSQVPVDPENGPGWHLCVLPLTDGSTAVTWVISHYLIDGVGGLVAVADAILGTNRDFGYPPPRSRKRLRAVTQDLRQTAHDTPDVARAFAALAKLTRRQRREAADSSPAPKAVTRRTDDGADPIILPGVAILVDLEQWDAQAKSLGGTSTTLAAAFTAKLAEHLGRRRPSDGAVTLQVVMTDRTDGDTRALAVSFARVSLDPTPLTADLRDTRAAIKQALKTLESAPDESAQLAALSPFTPKRIWKRGVEAQLNDPDMPVIYSNLGDAGSVVSRADGTQCEHAWARGTRQRATRQQLERTGGYMQLVSCRTPAIGKIYLTVVAYQPGAENTKPALRDLAARTLADFGLTGEID</sequence>
<feature type="region of interest" description="Disordered" evidence="1">
    <location>
        <begin position="214"/>
        <end position="236"/>
    </location>
</feature>
<dbReference type="InterPro" id="IPR023213">
    <property type="entry name" value="CAT-like_dom_sf"/>
</dbReference>
<dbReference type="EMBL" id="LQPN01000032">
    <property type="protein sequence ID" value="ORW50405.1"/>
    <property type="molecule type" value="Genomic_DNA"/>
</dbReference>
<gene>
    <name evidence="2" type="ORF">AWB90_07690</name>
</gene>
<dbReference type="AlphaFoldDB" id="A0A1X2AG85"/>
<reference evidence="2 3" key="1">
    <citation type="journal article" date="2015" name="Emerg. Microbes Infect.">
        <title>Characterization of 17 strains belonging to the Mycobacterium simiae complex and description of Mycobacterium paraense sp. nov.</title>
        <authorList>
            <person name="Fusco da Costa A.R."/>
            <person name="Fedrizzi T."/>
            <person name="Lopes M.L."/>
            <person name="Pecorari M."/>
            <person name="Oliveira da Costa W.L."/>
            <person name="Giacobazzi E."/>
            <person name="da Costa Bahia J.R."/>
            <person name="De Sanctis V."/>
            <person name="Batista Lima K.V."/>
            <person name="Bertorelli R."/>
            <person name="Grottola A."/>
            <person name="Fabio A."/>
            <person name="Mariottini A."/>
            <person name="Ferretti P."/>
            <person name="Di Leva F."/>
            <person name="Fregni Serpini G."/>
            <person name="Tagliazucchi S."/>
            <person name="Rumpianesi F."/>
            <person name="Jousson O."/>
            <person name="Segata N."/>
            <person name="Tortoli E."/>
        </authorList>
    </citation>
    <scope>NUCLEOTIDE SEQUENCE [LARGE SCALE GENOMIC DNA]</scope>
    <source>
        <strain evidence="2 3">IEC33</strain>
    </source>
</reference>
<dbReference type="Proteomes" id="UP000193285">
    <property type="component" value="Unassembled WGS sequence"/>
</dbReference>